<organism evidence="1 2">
    <name type="scientific">Clostridium niameyense</name>
    <dbReference type="NCBI Taxonomy" id="1622073"/>
    <lineage>
        <taxon>Bacteria</taxon>
        <taxon>Bacillati</taxon>
        <taxon>Bacillota</taxon>
        <taxon>Clostridia</taxon>
        <taxon>Eubacteriales</taxon>
        <taxon>Clostridiaceae</taxon>
        <taxon>Clostridium</taxon>
    </lineage>
</organism>
<evidence type="ECO:0000313" key="1">
    <source>
        <dbReference type="EMBL" id="NEZ45935.1"/>
    </source>
</evidence>
<evidence type="ECO:0000313" key="2">
    <source>
        <dbReference type="Proteomes" id="UP000473885"/>
    </source>
</evidence>
<dbReference type="InterPro" id="IPR036638">
    <property type="entry name" value="HLH_DNA-bd_sf"/>
</dbReference>
<dbReference type="InterPro" id="IPR018540">
    <property type="entry name" value="Spo0E-like"/>
</dbReference>
<dbReference type="OrthoDB" id="1923056at2"/>
<reference evidence="1 2" key="1">
    <citation type="submission" date="2019-04" db="EMBL/GenBank/DDBJ databases">
        <title>Genome sequencing of Clostridium botulinum Groups I-IV and Clostridium butyricum.</title>
        <authorList>
            <person name="Brunt J."/>
            <person name="Van Vliet A.H.M."/>
            <person name="Stringer S.C."/>
            <person name="Carter A.T."/>
            <person name="Peck M.W."/>
        </authorList>
    </citation>
    <scope>NUCLEOTIDE SEQUENCE [LARGE SCALE GENOMIC DNA]</scope>
    <source>
        <strain evidence="1 2">IFR 18/094</strain>
    </source>
</reference>
<dbReference type="GO" id="GO:0043937">
    <property type="term" value="P:regulation of sporulation"/>
    <property type="evidence" value="ECO:0007669"/>
    <property type="project" value="InterPro"/>
</dbReference>
<dbReference type="Gene3D" id="4.10.280.10">
    <property type="entry name" value="Helix-loop-helix DNA-binding domain"/>
    <property type="match status" value="1"/>
</dbReference>
<keyword evidence="2" id="KW-1185">Reference proteome</keyword>
<gene>
    <name evidence="1" type="ORF">FDF74_01765</name>
</gene>
<dbReference type="GO" id="GO:0046983">
    <property type="term" value="F:protein dimerization activity"/>
    <property type="evidence" value="ECO:0007669"/>
    <property type="project" value="InterPro"/>
</dbReference>
<name>A0A6M0R6V7_9CLOT</name>
<dbReference type="InterPro" id="IPR037208">
    <property type="entry name" value="Spo0E-like_sf"/>
</dbReference>
<dbReference type="Pfam" id="PF09388">
    <property type="entry name" value="SpoOE-like"/>
    <property type="match status" value="1"/>
</dbReference>
<dbReference type="RefSeq" id="WP_050607051.1">
    <property type="nucleotide sequence ID" value="NZ_CABKUB010000006.1"/>
</dbReference>
<dbReference type="Proteomes" id="UP000473885">
    <property type="component" value="Unassembled WGS sequence"/>
</dbReference>
<protein>
    <submittedName>
        <fullName evidence="1">Aspartyl-phosphate phosphatase Spo0E family protein</fullName>
    </submittedName>
</protein>
<dbReference type="EMBL" id="SXDP01000001">
    <property type="protein sequence ID" value="NEZ45935.1"/>
    <property type="molecule type" value="Genomic_DNA"/>
</dbReference>
<comment type="caution">
    <text evidence="1">The sequence shown here is derived from an EMBL/GenBank/DDBJ whole genome shotgun (WGS) entry which is preliminary data.</text>
</comment>
<proteinExistence type="predicted"/>
<accession>A0A6M0R6V7</accession>
<dbReference type="SUPFAM" id="SSF140500">
    <property type="entry name" value="BAS1536-like"/>
    <property type="match status" value="1"/>
</dbReference>
<sequence length="60" mass="7585">MENKNLKKLNTKIYYMKEYLYRLMDYYDLTNIKVVNCSKELDKLIVEYEYQHNEKNIYYL</sequence>
<dbReference type="AlphaFoldDB" id="A0A6M0R6V7"/>